<name>A0ABS1IL60_9GAMM</name>
<dbReference type="Proteomes" id="UP001296921">
    <property type="component" value="Unassembled WGS sequence"/>
</dbReference>
<dbReference type="RefSeq" id="WP_218465712.1">
    <property type="nucleotide sequence ID" value="NZ_JADRCR010000001.1"/>
</dbReference>
<protein>
    <submittedName>
        <fullName evidence="1">Uncharacterized protein</fullName>
    </submittedName>
</protein>
<proteinExistence type="predicted"/>
<sequence>MEQHRSGVPKTPKGVLDMAKQTGNRMAFKDFEEQANDFISLTFDYCEEELRRIPSHDSLPKNLKRQALAFATISVQQSIEAFLAISQIADNK</sequence>
<organism evidence="1 2">
    <name type="scientific">Limnobaculum allomyrinae</name>
    <dbReference type="NCBI Taxonomy" id="2791986"/>
    <lineage>
        <taxon>Bacteria</taxon>
        <taxon>Pseudomonadati</taxon>
        <taxon>Pseudomonadota</taxon>
        <taxon>Gammaproteobacteria</taxon>
        <taxon>Enterobacterales</taxon>
        <taxon>Budviciaceae</taxon>
        <taxon>Limnobaculum</taxon>
    </lineage>
</organism>
<evidence type="ECO:0000313" key="2">
    <source>
        <dbReference type="Proteomes" id="UP001296921"/>
    </source>
</evidence>
<comment type="caution">
    <text evidence="1">The sequence shown here is derived from an EMBL/GenBank/DDBJ whole genome shotgun (WGS) entry which is preliminary data.</text>
</comment>
<accession>A0ABS1IL60</accession>
<keyword evidence="2" id="KW-1185">Reference proteome</keyword>
<reference evidence="1 2" key="1">
    <citation type="submission" date="2020-11" db="EMBL/GenBank/DDBJ databases">
        <title>Insectihabitans protaetiae gen. nov. sp. nov. and Insectihabitans allomyrinae sp. nov., isolated from larvae of Protaetia brevitarsis seulensis and Allomyrina dichotoma, respectively.</title>
        <authorList>
            <person name="Lee S.D."/>
            <person name="Byeon Y.-S."/>
            <person name="Kim S.-M."/>
            <person name="Yang H.L."/>
            <person name="Kim I.S."/>
        </authorList>
    </citation>
    <scope>NUCLEOTIDE SEQUENCE [LARGE SCALE GENOMIC DNA]</scope>
    <source>
        <strain evidence="1 2">BWR-B9</strain>
    </source>
</reference>
<evidence type="ECO:0000313" key="1">
    <source>
        <dbReference type="EMBL" id="MBK5142442.1"/>
    </source>
</evidence>
<dbReference type="EMBL" id="JADRCR010000001">
    <property type="protein sequence ID" value="MBK5142442.1"/>
    <property type="molecule type" value="Genomic_DNA"/>
</dbReference>
<gene>
    <name evidence="1" type="ORF">I2494_01665</name>
</gene>